<evidence type="ECO:0000313" key="3">
    <source>
        <dbReference type="Proteomes" id="UP000244874"/>
    </source>
</evidence>
<feature type="region of interest" description="Disordered" evidence="1">
    <location>
        <begin position="1"/>
        <end position="74"/>
    </location>
</feature>
<name>A0A2R7UD71_PSEDL</name>
<gene>
    <name evidence="2" type="ORF">DBB42_21615</name>
</gene>
<dbReference type="Proteomes" id="UP000244874">
    <property type="component" value="Unassembled WGS sequence"/>
</dbReference>
<evidence type="ECO:0000313" key="2">
    <source>
        <dbReference type="EMBL" id="PTU50127.1"/>
    </source>
</evidence>
<accession>A0A2R7UD71</accession>
<feature type="compositionally biased region" description="Basic and acidic residues" evidence="1">
    <location>
        <begin position="1"/>
        <end position="13"/>
    </location>
</feature>
<sequence length="74" mass="8549">MKPDEGKTGDKVPRPLSSEEAQQGHRAPDPLLERPDPDTETVDKVITPTSIHEQEEQTRQINQHLEEADRKRRR</sequence>
<dbReference type="RefSeq" id="WP_046613792.1">
    <property type="nucleotide sequence ID" value="NZ_QANO01000160.1"/>
</dbReference>
<protein>
    <submittedName>
        <fullName evidence="2">Uncharacterized protein</fullName>
    </submittedName>
</protein>
<feature type="compositionally biased region" description="Basic and acidic residues" evidence="1">
    <location>
        <begin position="22"/>
        <end position="43"/>
    </location>
</feature>
<reference evidence="2 3" key="1">
    <citation type="submission" date="2018-04" db="EMBL/GenBank/DDBJ databases">
        <authorList>
            <person name="Go L.Y."/>
            <person name="Mitchell J.A."/>
        </authorList>
    </citation>
    <scope>NUCLEOTIDE SEQUENCE [LARGE SCALE GENOMIC DNA]</scope>
    <source>
        <strain evidence="2 3">KCJK7865</strain>
    </source>
</reference>
<dbReference type="EMBL" id="QANO01000160">
    <property type="protein sequence ID" value="PTU50127.1"/>
    <property type="molecule type" value="Genomic_DNA"/>
</dbReference>
<proteinExistence type="predicted"/>
<feature type="compositionally biased region" description="Basic and acidic residues" evidence="1">
    <location>
        <begin position="52"/>
        <end position="74"/>
    </location>
</feature>
<evidence type="ECO:0000256" key="1">
    <source>
        <dbReference type="SAM" id="MobiDB-lite"/>
    </source>
</evidence>
<comment type="caution">
    <text evidence="2">The sequence shown here is derived from an EMBL/GenBank/DDBJ whole genome shotgun (WGS) entry which is preliminary data.</text>
</comment>
<organism evidence="2 3">
    <name type="scientific">Pseudomonas plecoglossicida</name>
    <dbReference type="NCBI Taxonomy" id="70775"/>
    <lineage>
        <taxon>Bacteria</taxon>
        <taxon>Pseudomonadati</taxon>
        <taxon>Pseudomonadota</taxon>
        <taxon>Gammaproteobacteria</taxon>
        <taxon>Pseudomonadales</taxon>
        <taxon>Pseudomonadaceae</taxon>
        <taxon>Pseudomonas</taxon>
    </lineage>
</organism>
<dbReference type="AlphaFoldDB" id="A0A2R7UD71"/>